<evidence type="ECO:0000313" key="3">
    <source>
        <dbReference type="Proteomes" id="UP000005877"/>
    </source>
</evidence>
<sequence>MIRSPDDMKPEHRQTRVLHPSGRQIAVDAGLAPLLAALWSEGIETANSCEEEEPGVIWIEFETASGLSRFLKIVARSLDPRDEGRGGLRDRMTRMSPARGFWRYTTNVYADRPPLDGEGLMASDPDSPPPAARRTTVSLRFPVTDYQRVYQLFMEARRSSGGAEEEGVEEEGEERGEGQGSEDESGLGGEEGER</sequence>
<feature type="compositionally biased region" description="Acidic residues" evidence="1">
    <location>
        <begin position="163"/>
        <end position="194"/>
    </location>
</feature>
<dbReference type="STRING" id="1110509.Mhar_0269"/>
<dbReference type="KEGG" id="mhi:Mhar_0269"/>
<reference evidence="2 3" key="1">
    <citation type="journal article" date="2012" name="PLoS ONE">
        <title>The genome characteristics and predicted function of methyl-group oxidation pathway in the obligate aceticlastic methanogens, Methanosaeta spp.</title>
        <authorList>
            <person name="Zhu J."/>
            <person name="Zheng H."/>
            <person name="Ai G."/>
            <person name="Zhang G."/>
            <person name="Liu D."/>
            <person name="Liu X."/>
            <person name="Dong X."/>
        </authorList>
    </citation>
    <scope>NUCLEOTIDE SEQUENCE [LARGE SCALE GENOMIC DNA]</scope>
    <source>
        <strain evidence="2 3">6Ac</strain>
    </source>
</reference>
<gene>
    <name evidence="2" type="ordered locus">Mhar_0269</name>
</gene>
<protein>
    <submittedName>
        <fullName evidence="2">Uncharacterized protein</fullName>
    </submittedName>
</protein>
<evidence type="ECO:0000256" key="1">
    <source>
        <dbReference type="SAM" id="MobiDB-lite"/>
    </source>
</evidence>
<feature type="region of interest" description="Disordered" evidence="1">
    <location>
        <begin position="157"/>
        <end position="194"/>
    </location>
</feature>
<dbReference type="HOGENOM" id="CLU_1399746_0_0_2"/>
<organism evidence="2 3">
    <name type="scientific">Methanothrix harundinacea (strain 6Ac)</name>
    <name type="common">Methanosaeta harundinacea</name>
    <dbReference type="NCBI Taxonomy" id="1110509"/>
    <lineage>
        <taxon>Archaea</taxon>
        <taxon>Methanobacteriati</taxon>
        <taxon>Methanobacteriota</taxon>
        <taxon>Stenosarchaea group</taxon>
        <taxon>Methanomicrobia</taxon>
        <taxon>Methanotrichales</taxon>
        <taxon>Methanotrichaceae</taxon>
        <taxon>Methanothrix</taxon>
    </lineage>
</organism>
<feature type="region of interest" description="Disordered" evidence="1">
    <location>
        <begin position="115"/>
        <end position="138"/>
    </location>
</feature>
<name>G7WLR6_METH6</name>
<dbReference type="PATRIC" id="fig|1110509.7.peg.311"/>
<dbReference type="EMBL" id="CP003117">
    <property type="protein sequence ID" value="AET63659.1"/>
    <property type="molecule type" value="Genomic_DNA"/>
</dbReference>
<proteinExistence type="predicted"/>
<evidence type="ECO:0000313" key="2">
    <source>
        <dbReference type="EMBL" id="AET63659.1"/>
    </source>
</evidence>
<accession>G7WLR6</accession>
<dbReference type="Proteomes" id="UP000005877">
    <property type="component" value="Chromosome"/>
</dbReference>
<dbReference type="AlphaFoldDB" id="G7WLR6"/>
<keyword evidence="3" id="KW-1185">Reference proteome</keyword>